<reference evidence="2 3" key="1">
    <citation type="submission" date="2016-03" db="EMBL/GenBank/DDBJ databases">
        <authorList>
            <person name="Ploux O."/>
        </authorList>
    </citation>
    <scope>NUCLEOTIDE SEQUENCE [LARGE SCALE GENOMIC DNA]</scope>
    <source>
        <strain evidence="2 3">R-45378</strain>
    </source>
</reference>
<accession>A0A177NFA7</accession>
<dbReference type="RefSeq" id="WP_082877634.1">
    <property type="nucleotide sequence ID" value="NZ_LUUJ01000074.1"/>
</dbReference>
<evidence type="ECO:0000313" key="2">
    <source>
        <dbReference type="EMBL" id="OAI16605.1"/>
    </source>
</evidence>
<keyword evidence="1" id="KW-1133">Transmembrane helix</keyword>
<evidence type="ECO:0000256" key="1">
    <source>
        <dbReference type="SAM" id="Phobius"/>
    </source>
</evidence>
<comment type="caution">
    <text evidence="2">The sequence shown here is derived from an EMBL/GenBank/DDBJ whole genome shotgun (WGS) entry which is preliminary data.</text>
</comment>
<keyword evidence="1" id="KW-0812">Transmembrane</keyword>
<proteinExistence type="predicted"/>
<dbReference type="Proteomes" id="UP000077857">
    <property type="component" value="Unassembled WGS sequence"/>
</dbReference>
<feature type="transmembrane region" description="Helical" evidence="1">
    <location>
        <begin position="50"/>
        <end position="77"/>
    </location>
</feature>
<sequence length="97" mass="10480">MNIRTAQILTGFALVALIIAQWAIFAGPLDTLDEQAQMAGNIGDTAKFAGYAGLHTLVMIAMPLTFGAIGLCVIAVYETYKRLSERQAQLVAIEHKE</sequence>
<name>A0A177NFA7_9GAMM</name>
<dbReference type="EMBL" id="LUUJ01000074">
    <property type="protein sequence ID" value="OAI16605.1"/>
    <property type="molecule type" value="Genomic_DNA"/>
</dbReference>
<dbReference type="AlphaFoldDB" id="A0A177NFA7"/>
<keyword evidence="1" id="KW-0472">Membrane</keyword>
<organism evidence="2 3">
    <name type="scientific">Methylomonas koyamae</name>
    <dbReference type="NCBI Taxonomy" id="702114"/>
    <lineage>
        <taxon>Bacteria</taxon>
        <taxon>Pseudomonadati</taxon>
        <taxon>Pseudomonadota</taxon>
        <taxon>Gammaproteobacteria</taxon>
        <taxon>Methylococcales</taxon>
        <taxon>Methylococcaceae</taxon>
        <taxon>Methylomonas</taxon>
    </lineage>
</organism>
<evidence type="ECO:0000313" key="3">
    <source>
        <dbReference type="Proteomes" id="UP000077857"/>
    </source>
</evidence>
<gene>
    <name evidence="2" type="ORF">A1507_11725</name>
</gene>
<protein>
    <submittedName>
        <fullName evidence="2">Uncharacterized protein</fullName>
    </submittedName>
</protein>